<keyword evidence="9" id="KW-0325">Glycoprotein</keyword>
<sequence>MQLRLVSWLFIIGNLMESVGSQQEQQQQPPSRVRRQGRMNPNMSQPCPGGCATCSEYNGCLTCKPRLFFFLERIGMRQIGVCLTSCPSGYYGTRFPEPTACTKCKADCEACFNSNFCTKCKNGFYLHLGKCLENCPEWLEPNNYTMECNDIVHCKTSEWSLWNPCTKKGKTCGFKRGNETRIREVLQLPSTKGSPCPHTSETRKCVVQRKRCQKGGKGRERRKKPKRDESKEIRQENRGRESRRQNRDQRENKSKMQLKKRRTQDKQQKLHTITISTVH</sequence>
<evidence type="ECO:0000256" key="5">
    <source>
        <dbReference type="ARBA" id="ARBA00022674"/>
    </source>
</evidence>
<comment type="similarity">
    <text evidence="2">Belongs to the R-spondin family.</text>
</comment>
<name>A0ABM1L2U9_GEKJA</name>
<comment type="subcellular location">
    <subcellularLocation>
        <location evidence="1">Secreted</location>
    </subcellularLocation>
</comment>
<evidence type="ECO:0000259" key="12">
    <source>
        <dbReference type="Pfam" id="PF15913"/>
    </source>
</evidence>
<dbReference type="Proteomes" id="UP000694871">
    <property type="component" value="Unplaced"/>
</dbReference>
<dbReference type="Pfam" id="PF19028">
    <property type="entry name" value="TSP1_spondin"/>
    <property type="match status" value="1"/>
</dbReference>
<dbReference type="InterPro" id="IPR043601">
    <property type="entry name" value="Rspo_Fu-CRD_dom"/>
</dbReference>
<dbReference type="Pfam" id="PF15913">
    <property type="entry name" value="Furin-like_2"/>
    <property type="match status" value="1"/>
</dbReference>
<feature type="region of interest" description="Disordered" evidence="10">
    <location>
        <begin position="209"/>
        <end position="279"/>
    </location>
</feature>
<evidence type="ECO:0000256" key="3">
    <source>
        <dbReference type="ARBA" id="ARBA00022525"/>
    </source>
</evidence>
<evidence type="ECO:0000256" key="10">
    <source>
        <dbReference type="SAM" id="MobiDB-lite"/>
    </source>
</evidence>
<keyword evidence="6" id="KW-0879">Wnt signaling pathway</keyword>
<evidence type="ECO:0000256" key="1">
    <source>
        <dbReference type="ARBA" id="ARBA00004613"/>
    </source>
</evidence>
<dbReference type="InterPro" id="IPR044004">
    <property type="entry name" value="TSP1_spondin_dom"/>
</dbReference>
<evidence type="ECO:0000256" key="2">
    <source>
        <dbReference type="ARBA" id="ARBA00007308"/>
    </source>
</evidence>
<proteinExistence type="inferred from homology"/>
<dbReference type="PANTHER" id="PTHR46987">
    <property type="entry name" value="NEUROHYPOPHYSIAL HORMONES, N-TERMINAL DOMAIN CONTAINING PROTEIN"/>
    <property type="match status" value="1"/>
</dbReference>
<feature type="domain" description="Spondin-like TSP1" evidence="13">
    <location>
        <begin position="154"/>
        <end position="209"/>
    </location>
</feature>
<feature type="chain" id="PRO_5047001069" evidence="11">
    <location>
        <begin position="22"/>
        <end position="279"/>
    </location>
</feature>
<organism evidence="14 15">
    <name type="scientific">Gekko japonicus</name>
    <name type="common">Schlegel's Japanese gecko</name>
    <dbReference type="NCBI Taxonomy" id="146911"/>
    <lineage>
        <taxon>Eukaryota</taxon>
        <taxon>Metazoa</taxon>
        <taxon>Chordata</taxon>
        <taxon>Craniata</taxon>
        <taxon>Vertebrata</taxon>
        <taxon>Euteleostomi</taxon>
        <taxon>Lepidosauria</taxon>
        <taxon>Squamata</taxon>
        <taxon>Bifurcata</taxon>
        <taxon>Gekkota</taxon>
        <taxon>Gekkonidae</taxon>
        <taxon>Gekkoninae</taxon>
        <taxon>Gekko</taxon>
    </lineage>
</organism>
<keyword evidence="3" id="KW-0964">Secreted</keyword>
<dbReference type="InterPro" id="IPR009030">
    <property type="entry name" value="Growth_fac_rcpt_cys_sf"/>
</dbReference>
<dbReference type="CDD" id="cd00064">
    <property type="entry name" value="FU"/>
    <property type="match status" value="1"/>
</dbReference>
<feature type="compositionally biased region" description="Basic and acidic residues" evidence="10">
    <location>
        <begin position="226"/>
        <end position="254"/>
    </location>
</feature>
<dbReference type="PROSITE" id="PS50092">
    <property type="entry name" value="TSP1"/>
    <property type="match status" value="1"/>
</dbReference>
<evidence type="ECO:0000259" key="13">
    <source>
        <dbReference type="Pfam" id="PF19028"/>
    </source>
</evidence>
<evidence type="ECO:0000256" key="6">
    <source>
        <dbReference type="ARBA" id="ARBA00022687"/>
    </source>
</evidence>
<dbReference type="InterPro" id="IPR036383">
    <property type="entry name" value="TSP1_rpt_sf"/>
</dbReference>
<evidence type="ECO:0000313" key="15">
    <source>
        <dbReference type="RefSeq" id="XP_015280286.1"/>
    </source>
</evidence>
<dbReference type="InterPro" id="IPR051514">
    <property type="entry name" value="R-spondin"/>
</dbReference>
<accession>A0ABM1L2U9</accession>
<feature type="compositionally biased region" description="Basic residues" evidence="10">
    <location>
        <begin position="209"/>
        <end position="225"/>
    </location>
</feature>
<evidence type="ECO:0000256" key="4">
    <source>
        <dbReference type="ARBA" id="ARBA00022606"/>
    </source>
</evidence>
<dbReference type="InterPro" id="IPR006212">
    <property type="entry name" value="Furin_repeat"/>
</dbReference>
<keyword evidence="4" id="KW-0716">Sensory transduction</keyword>
<dbReference type="SMART" id="SM00261">
    <property type="entry name" value="FU"/>
    <property type="match status" value="2"/>
</dbReference>
<dbReference type="SUPFAM" id="SSF57184">
    <property type="entry name" value="Growth factor receptor domain"/>
    <property type="match status" value="1"/>
</dbReference>
<feature type="signal peptide" evidence="11">
    <location>
        <begin position="1"/>
        <end position="21"/>
    </location>
</feature>
<gene>
    <name evidence="15" type="primary">RSPO3</name>
</gene>
<dbReference type="GeneID" id="107121806"/>
<dbReference type="Gene3D" id="2.20.100.10">
    <property type="entry name" value="Thrombospondin type-1 (TSP1) repeat"/>
    <property type="match status" value="1"/>
</dbReference>
<keyword evidence="14" id="KW-1185">Reference proteome</keyword>
<dbReference type="Gene3D" id="2.10.220.10">
    <property type="entry name" value="Hormone Receptor, Insulin-like Growth Factor Receptor 1, Chain A, domain 2"/>
    <property type="match status" value="1"/>
</dbReference>
<keyword evidence="8" id="KW-1015">Disulfide bond</keyword>
<dbReference type="SMART" id="SM00209">
    <property type="entry name" value="TSP1"/>
    <property type="match status" value="1"/>
</dbReference>
<evidence type="ECO:0000313" key="14">
    <source>
        <dbReference type="Proteomes" id="UP000694871"/>
    </source>
</evidence>
<keyword evidence="5" id="KW-0358">Heparin-binding</keyword>
<keyword evidence="7 11" id="KW-0732">Signal</keyword>
<evidence type="ECO:0000256" key="7">
    <source>
        <dbReference type="ARBA" id="ARBA00022729"/>
    </source>
</evidence>
<dbReference type="PANTHER" id="PTHR46987:SF1">
    <property type="entry name" value="R-SPONDIN-3"/>
    <property type="match status" value="1"/>
</dbReference>
<feature type="compositionally biased region" description="Polar residues" evidence="10">
    <location>
        <begin position="270"/>
        <end position="279"/>
    </location>
</feature>
<evidence type="ECO:0000256" key="11">
    <source>
        <dbReference type="SAM" id="SignalP"/>
    </source>
</evidence>
<feature type="domain" description="R-spondin Fu-CRD" evidence="12">
    <location>
        <begin position="50"/>
        <end position="148"/>
    </location>
</feature>
<dbReference type="RefSeq" id="XP_015280286.1">
    <property type="nucleotide sequence ID" value="XM_015424800.1"/>
</dbReference>
<dbReference type="InterPro" id="IPR000884">
    <property type="entry name" value="TSP1_rpt"/>
</dbReference>
<reference evidence="15" key="1">
    <citation type="submission" date="2025-08" db="UniProtKB">
        <authorList>
            <consortium name="RefSeq"/>
        </authorList>
    </citation>
    <scope>IDENTIFICATION</scope>
</reference>
<evidence type="ECO:0000256" key="9">
    <source>
        <dbReference type="ARBA" id="ARBA00023180"/>
    </source>
</evidence>
<evidence type="ECO:0000256" key="8">
    <source>
        <dbReference type="ARBA" id="ARBA00023157"/>
    </source>
</evidence>
<protein>
    <submittedName>
        <fullName evidence="15">R-spondin-3</fullName>
    </submittedName>
</protein>